<dbReference type="HOGENOM" id="CLU_2047419_0_0_10"/>
<protein>
    <submittedName>
        <fullName evidence="2">Uncharacterized protein</fullName>
    </submittedName>
</protein>
<sequence>MPGDNFRAAVRAETFRRRRLLHGLRQTGSTLLAKVGSLRIIGPAIGAAMLLLLGFPAGTFLGLGTFEGGFPPPACWLRVNLALPLSPDSSRRHPSHILAVRDGHRSFPPFPRTLSSRSGH</sequence>
<organism evidence="2 3">
    <name type="scientific">Parabacteroides distasonis (strain ATCC 8503 / DSM 20701 / CIP 104284 / JCM 5825 / NCTC 11152)</name>
    <dbReference type="NCBI Taxonomy" id="435591"/>
    <lineage>
        <taxon>Bacteria</taxon>
        <taxon>Pseudomonadati</taxon>
        <taxon>Bacteroidota</taxon>
        <taxon>Bacteroidia</taxon>
        <taxon>Bacteroidales</taxon>
        <taxon>Tannerellaceae</taxon>
        <taxon>Parabacteroides</taxon>
    </lineage>
</organism>
<keyword evidence="3" id="KW-1185">Reference proteome</keyword>
<dbReference type="Proteomes" id="UP000000566">
    <property type="component" value="Chromosome"/>
</dbReference>
<dbReference type="KEGG" id="pdi:BDI_1008"/>
<evidence type="ECO:0000256" key="1">
    <source>
        <dbReference type="SAM" id="Phobius"/>
    </source>
</evidence>
<keyword evidence="1" id="KW-0812">Transmembrane</keyword>
<accession>A6LAR0</accession>
<dbReference type="EMBL" id="CP000140">
    <property type="protein sequence ID" value="ABR42774.1"/>
    <property type="molecule type" value="Genomic_DNA"/>
</dbReference>
<evidence type="ECO:0000313" key="2">
    <source>
        <dbReference type="EMBL" id="ABR42774.1"/>
    </source>
</evidence>
<feature type="transmembrane region" description="Helical" evidence="1">
    <location>
        <begin position="40"/>
        <end position="63"/>
    </location>
</feature>
<evidence type="ECO:0000313" key="3">
    <source>
        <dbReference type="Proteomes" id="UP000000566"/>
    </source>
</evidence>
<dbReference type="STRING" id="435591.BDI_1008"/>
<proteinExistence type="predicted"/>
<reference evidence="2 3" key="1">
    <citation type="journal article" date="2007" name="PLoS Biol.">
        <title>Evolution of symbiotic bacteria in the distal human intestine.</title>
        <authorList>
            <person name="Xu J."/>
            <person name="Mahowald M.A."/>
            <person name="Ley R.E."/>
            <person name="Lozupone C.A."/>
            <person name="Hamady M."/>
            <person name="Martens E.C."/>
            <person name="Henrissat B."/>
            <person name="Coutinho P.M."/>
            <person name="Minx P."/>
            <person name="Latreille P."/>
            <person name="Cordum H."/>
            <person name="Van Brunt A."/>
            <person name="Kim K."/>
            <person name="Fulton R.S."/>
            <person name="Fulton L.A."/>
            <person name="Clifton S.W."/>
            <person name="Wilson R.K."/>
            <person name="Knight R.D."/>
            <person name="Gordon J.I."/>
        </authorList>
    </citation>
    <scope>NUCLEOTIDE SEQUENCE [LARGE SCALE GENOMIC DNA]</scope>
    <source>
        <strain evidence="3">ATCC 8503 / DSM 20701 / CIP 104284 / JCM 5825 / NCTC 11152</strain>
    </source>
</reference>
<dbReference type="AlphaFoldDB" id="A6LAR0"/>
<name>A6LAR0_PARD8</name>
<keyword evidence="1" id="KW-1133">Transmembrane helix</keyword>
<gene>
    <name evidence="2" type="ordered locus">BDI_1008</name>
</gene>
<keyword evidence="1" id="KW-0472">Membrane</keyword>
<dbReference type="PaxDb" id="435591-BDI_1008"/>